<evidence type="ECO:0000313" key="3">
    <source>
        <dbReference type="Proteomes" id="UP000176939"/>
    </source>
</evidence>
<dbReference type="Proteomes" id="UP000176939">
    <property type="component" value="Unassembled WGS sequence"/>
</dbReference>
<proteinExistence type="predicted"/>
<reference evidence="2 3" key="1">
    <citation type="journal article" date="2016" name="Nat. Commun.">
        <title>Thousands of microbial genomes shed light on interconnected biogeochemical processes in an aquifer system.</title>
        <authorList>
            <person name="Anantharaman K."/>
            <person name="Brown C.T."/>
            <person name="Hug L.A."/>
            <person name="Sharon I."/>
            <person name="Castelle C.J."/>
            <person name="Probst A.J."/>
            <person name="Thomas B.C."/>
            <person name="Singh A."/>
            <person name="Wilkins M.J."/>
            <person name="Karaoz U."/>
            <person name="Brodie E.L."/>
            <person name="Williams K.H."/>
            <person name="Hubbard S.S."/>
            <person name="Banfield J.F."/>
        </authorList>
    </citation>
    <scope>NUCLEOTIDE SEQUENCE [LARGE SCALE GENOMIC DNA]</scope>
</reference>
<dbReference type="AlphaFoldDB" id="A0A1F7WZY6"/>
<comment type="caution">
    <text evidence="2">The sequence shown here is derived from an EMBL/GenBank/DDBJ whole genome shotgun (WGS) entry which is preliminary data.</text>
</comment>
<dbReference type="SUPFAM" id="SSF52009">
    <property type="entry name" value="Phosphohistidine domain"/>
    <property type="match status" value="1"/>
</dbReference>
<dbReference type="GO" id="GO:0016772">
    <property type="term" value="F:transferase activity, transferring phosphorus-containing groups"/>
    <property type="evidence" value="ECO:0007669"/>
    <property type="project" value="InterPro"/>
</dbReference>
<dbReference type="InterPro" id="IPR008279">
    <property type="entry name" value="PEP-util_enz_mobile_dom"/>
</dbReference>
<accession>A0A1F7WZY6</accession>
<dbReference type="EMBL" id="MGFQ01000048">
    <property type="protein sequence ID" value="OGM08386.1"/>
    <property type="molecule type" value="Genomic_DNA"/>
</dbReference>
<dbReference type="Pfam" id="PF00391">
    <property type="entry name" value="PEP-utilizers"/>
    <property type="match status" value="1"/>
</dbReference>
<evidence type="ECO:0000259" key="1">
    <source>
        <dbReference type="Pfam" id="PF00391"/>
    </source>
</evidence>
<dbReference type="InterPro" id="IPR051549">
    <property type="entry name" value="PEP_Utilizing_Enz"/>
</dbReference>
<feature type="domain" description="PEP-utilising enzyme mobile" evidence="1">
    <location>
        <begin position="400"/>
        <end position="469"/>
    </location>
</feature>
<name>A0A1F7WZY6_9BACT</name>
<dbReference type="Gene3D" id="3.50.30.10">
    <property type="entry name" value="Phosphohistidine domain"/>
    <property type="match status" value="1"/>
</dbReference>
<dbReference type="PANTHER" id="PTHR43615:SF1">
    <property type="entry name" value="PPDK_N DOMAIN-CONTAINING PROTEIN"/>
    <property type="match status" value="1"/>
</dbReference>
<gene>
    <name evidence="2" type="ORF">A2Z67_01530</name>
</gene>
<protein>
    <recommendedName>
        <fullName evidence="1">PEP-utilising enzyme mobile domain-containing protein</fullName>
    </recommendedName>
</protein>
<dbReference type="PANTHER" id="PTHR43615">
    <property type="entry name" value="PHOSPHOENOLPYRUVATE SYNTHASE-RELATED"/>
    <property type="match status" value="1"/>
</dbReference>
<organism evidence="2 3">
    <name type="scientific">Candidatus Woesebacteria bacterium RBG_13_36_22</name>
    <dbReference type="NCBI Taxonomy" id="1802478"/>
    <lineage>
        <taxon>Bacteria</taxon>
        <taxon>Candidatus Woeseibacteriota</taxon>
    </lineage>
</organism>
<dbReference type="InterPro" id="IPR036637">
    <property type="entry name" value="Phosphohistidine_dom_sf"/>
</dbReference>
<evidence type="ECO:0000313" key="2">
    <source>
        <dbReference type="EMBL" id="OGM08386.1"/>
    </source>
</evidence>
<sequence>MKWVTLMAKRKLYHLTFLPGLDELGYRYKRAFYKWESGFTDVMATENEVRNKQKELAQIIKMDPFWSEMFTLWAVSKLDMAPNYAKSLYKISFIKLKNKELLSYLKNLHQKMYETAKTIIFLHIDTLMQNSLEDYLIDHIKDKKELLKVIECITAPTKVSANTEQQVDFLKIKSKYHKNKNISEEIEKAIKKHIEEYGWVEMDTGYGRPLTFSEIKIRLFKSPSNNPDNEILKIKKGYKNIKQKREKYFEKYCIPNDIKSIANYLSESTYIRTYRRYSMTKLAWYSKPLHDEIARRLGLGWEELNYLTPWQVYKALNENISTKTLKAWGEENKKFSIGYLGKNRKIIFLTGQKARKFASRQITDDESVGGKVLYGRSVYLGKVRGYAKVVKDSKDLDKVKTGDILVAMQTPPSYIPALKRATGVVVDEGGVTSHASILCREFKIPTIIGTKVATKTYKDGDKLSLDSTLGVVKKI</sequence>